<proteinExistence type="predicted"/>
<dbReference type="EMBL" id="BRZC01000002">
    <property type="protein sequence ID" value="GLC83847.1"/>
    <property type="molecule type" value="Genomic_DNA"/>
</dbReference>
<name>A0ABQ5NEA5_9MICO</name>
<keyword evidence="2" id="KW-1185">Reference proteome</keyword>
<gene>
    <name evidence="1" type="ORF">MIAR_04350</name>
</gene>
<dbReference type="PROSITE" id="PS51257">
    <property type="entry name" value="PROKAR_LIPOPROTEIN"/>
    <property type="match status" value="1"/>
</dbReference>
<protein>
    <submittedName>
        <fullName evidence="1">Uncharacterized protein</fullName>
    </submittedName>
</protein>
<accession>A0ABQ5NEA5</accession>
<organism evidence="1 2">
    <name type="scientific">Microbacterium arabinogalactanolyticum</name>
    <dbReference type="NCBI Taxonomy" id="69365"/>
    <lineage>
        <taxon>Bacteria</taxon>
        <taxon>Bacillati</taxon>
        <taxon>Actinomycetota</taxon>
        <taxon>Actinomycetes</taxon>
        <taxon>Micrococcales</taxon>
        <taxon>Microbacteriaceae</taxon>
        <taxon>Microbacterium</taxon>
    </lineage>
</organism>
<dbReference type="Proteomes" id="UP001165068">
    <property type="component" value="Unassembled WGS sequence"/>
</dbReference>
<reference evidence="1" key="1">
    <citation type="submission" date="2022-08" db="EMBL/GenBank/DDBJ databases">
        <title>Draft genome sequence of Microbacterium arabinogalactanolyticum JCM 9171.</title>
        <authorList>
            <person name="Fujita K."/>
            <person name="Ishiwata A."/>
            <person name="Fushinobu S."/>
        </authorList>
    </citation>
    <scope>NUCLEOTIDE SEQUENCE</scope>
    <source>
        <strain evidence="1">JCM 9171</strain>
    </source>
</reference>
<evidence type="ECO:0000313" key="2">
    <source>
        <dbReference type="Proteomes" id="UP001165068"/>
    </source>
</evidence>
<sequence>MRPSIEVRTARRFWVIGGLVAALALTGCSSPLDVSAAERAVAATCEALEPLPGVSTASCVVDDGGFDAGIRRRTAVELEDGATAEQARTLVAAWLSSEPGGAEEYAIQGSRATPLQVTVSGRSEASFSVAPGAPAPSVAFVQEWLGRATRGVPIVASVADTPRISIAQDGLSPAEQAALLDEFGMRTRSDGLVLEIGSGSSATNGASSVEAPIPATLYDALGHLETVYRTLSNDDPDRELAFTMDADPVRSPMLRLRVPTDLIPAGAPGQPVTGTSGWPTIRAILEAAAPGGADYGLTIAGRPGDVVGGISTSGCAPDVPGPRPRYDDELQAEWAIIHDVPAPGACE</sequence>
<comment type="caution">
    <text evidence="1">The sequence shown here is derived from an EMBL/GenBank/DDBJ whole genome shotgun (WGS) entry which is preliminary data.</text>
</comment>
<evidence type="ECO:0000313" key="1">
    <source>
        <dbReference type="EMBL" id="GLC83847.1"/>
    </source>
</evidence>